<sequence>MSSERRVCPSQSQNRQMVEKFLNQRWPEFVALWQRDLKASTRRGLLGSTPSKPTSFLDRSCQQYKEDEFRGWMERSSVK</sequence>
<organism evidence="1 2">
    <name type="scientific">Leptidea sinapis</name>
    <dbReference type="NCBI Taxonomy" id="189913"/>
    <lineage>
        <taxon>Eukaryota</taxon>
        <taxon>Metazoa</taxon>
        <taxon>Ecdysozoa</taxon>
        <taxon>Arthropoda</taxon>
        <taxon>Hexapoda</taxon>
        <taxon>Insecta</taxon>
        <taxon>Pterygota</taxon>
        <taxon>Neoptera</taxon>
        <taxon>Endopterygota</taxon>
        <taxon>Lepidoptera</taxon>
        <taxon>Glossata</taxon>
        <taxon>Ditrysia</taxon>
        <taxon>Papilionoidea</taxon>
        <taxon>Pieridae</taxon>
        <taxon>Dismorphiinae</taxon>
        <taxon>Leptidea</taxon>
    </lineage>
</organism>
<name>A0A5E4QDK5_9NEOP</name>
<keyword evidence="2" id="KW-1185">Reference proteome</keyword>
<gene>
    <name evidence="1" type="ORF">LSINAPIS_LOCUS7849</name>
</gene>
<accession>A0A5E4QDK5</accession>
<dbReference type="AlphaFoldDB" id="A0A5E4QDK5"/>
<evidence type="ECO:0000313" key="1">
    <source>
        <dbReference type="EMBL" id="VVC96319.1"/>
    </source>
</evidence>
<protein>
    <submittedName>
        <fullName evidence="1">Uncharacterized protein</fullName>
    </submittedName>
</protein>
<evidence type="ECO:0000313" key="2">
    <source>
        <dbReference type="Proteomes" id="UP000324832"/>
    </source>
</evidence>
<proteinExistence type="predicted"/>
<dbReference type="EMBL" id="FZQP02002669">
    <property type="protein sequence ID" value="VVC96319.1"/>
    <property type="molecule type" value="Genomic_DNA"/>
</dbReference>
<reference evidence="1 2" key="1">
    <citation type="submission" date="2017-07" db="EMBL/GenBank/DDBJ databases">
        <authorList>
            <person name="Talla V."/>
            <person name="Backstrom N."/>
        </authorList>
    </citation>
    <scope>NUCLEOTIDE SEQUENCE [LARGE SCALE GENOMIC DNA]</scope>
</reference>
<dbReference type="Proteomes" id="UP000324832">
    <property type="component" value="Unassembled WGS sequence"/>
</dbReference>